<keyword evidence="2" id="KW-1185">Reference proteome</keyword>
<dbReference type="EMBL" id="JAWDGP010000325">
    <property type="protein sequence ID" value="KAK3801377.1"/>
    <property type="molecule type" value="Genomic_DNA"/>
</dbReference>
<accession>A0AAE1EBZ2</accession>
<dbReference type="AlphaFoldDB" id="A0AAE1EBZ2"/>
<proteinExistence type="predicted"/>
<evidence type="ECO:0000313" key="2">
    <source>
        <dbReference type="Proteomes" id="UP001283361"/>
    </source>
</evidence>
<comment type="caution">
    <text evidence="1">The sequence shown here is derived from an EMBL/GenBank/DDBJ whole genome shotgun (WGS) entry which is preliminary data.</text>
</comment>
<name>A0AAE1EBZ2_9GAST</name>
<dbReference type="Proteomes" id="UP001283361">
    <property type="component" value="Unassembled WGS sequence"/>
</dbReference>
<organism evidence="1 2">
    <name type="scientific">Elysia crispata</name>
    <name type="common">lettuce slug</name>
    <dbReference type="NCBI Taxonomy" id="231223"/>
    <lineage>
        <taxon>Eukaryota</taxon>
        <taxon>Metazoa</taxon>
        <taxon>Spiralia</taxon>
        <taxon>Lophotrochozoa</taxon>
        <taxon>Mollusca</taxon>
        <taxon>Gastropoda</taxon>
        <taxon>Heterobranchia</taxon>
        <taxon>Euthyneura</taxon>
        <taxon>Panpulmonata</taxon>
        <taxon>Sacoglossa</taxon>
        <taxon>Placobranchoidea</taxon>
        <taxon>Plakobranchidae</taxon>
        <taxon>Elysia</taxon>
    </lineage>
</organism>
<reference evidence="1" key="1">
    <citation type="journal article" date="2023" name="G3 (Bethesda)">
        <title>A reference genome for the long-term kleptoplast-retaining sea slug Elysia crispata morphotype clarki.</title>
        <authorList>
            <person name="Eastman K.E."/>
            <person name="Pendleton A.L."/>
            <person name="Shaikh M.A."/>
            <person name="Suttiyut T."/>
            <person name="Ogas R."/>
            <person name="Tomko P."/>
            <person name="Gavelis G."/>
            <person name="Widhalm J.R."/>
            <person name="Wisecaver J.H."/>
        </authorList>
    </citation>
    <scope>NUCLEOTIDE SEQUENCE</scope>
    <source>
        <strain evidence="1">ECLA1</strain>
    </source>
</reference>
<protein>
    <submittedName>
        <fullName evidence="1">Uncharacterized protein</fullName>
    </submittedName>
</protein>
<evidence type="ECO:0000313" key="1">
    <source>
        <dbReference type="EMBL" id="KAK3801377.1"/>
    </source>
</evidence>
<gene>
    <name evidence="1" type="ORF">RRG08_059079</name>
</gene>
<sequence length="211" mass="23523">MSRKLRSDRQMVFSSPYEDFQAAQTNETRHTVDKGHRLLNVPGHLDEDDDCCLCGKRLSPCTRRLGPLLLLSLSEDGGDSGPAGESLAGEPRFHAEVFPEDGNIRVTEPRFHAEVFPEDGNIRVTEPRFHAEVFPEDGNIRATEPRFQLRSSQRMGISGSQSLVFTLRSSQRMGISGSQSLVFTLRSSQRMGISGSQSLVFTLRSSQRNQV</sequence>